<protein>
    <submittedName>
        <fullName evidence="6">Peptidase M17, leucyl aminopeptidase, C-terminal</fullName>
    </submittedName>
</protein>
<dbReference type="InterPro" id="IPR000819">
    <property type="entry name" value="Peptidase_M17_C"/>
</dbReference>
<dbReference type="SUPFAM" id="SSF53187">
    <property type="entry name" value="Zn-dependent exopeptidases"/>
    <property type="match status" value="1"/>
</dbReference>
<evidence type="ECO:0000259" key="5">
    <source>
        <dbReference type="Pfam" id="PF00883"/>
    </source>
</evidence>
<evidence type="ECO:0000256" key="3">
    <source>
        <dbReference type="ARBA" id="ARBA00022670"/>
    </source>
</evidence>
<comment type="caution">
    <text evidence="6">The sequence shown here is derived from an EMBL/GenBank/DDBJ whole genome shotgun (WGS) entry which is preliminary data.</text>
</comment>
<gene>
    <name evidence="6" type="ORF">TorRG33x02_191080</name>
</gene>
<dbReference type="InParanoid" id="A0A2P5EI05"/>
<dbReference type="PANTHER" id="PTHR11963">
    <property type="entry name" value="LEUCINE AMINOPEPTIDASE-RELATED"/>
    <property type="match status" value="1"/>
</dbReference>
<reference evidence="7" key="1">
    <citation type="submission" date="2016-06" db="EMBL/GenBank/DDBJ databases">
        <title>Parallel loss of symbiosis genes in relatives of nitrogen-fixing non-legume Parasponia.</title>
        <authorList>
            <person name="Van Velzen R."/>
            <person name="Holmer R."/>
            <person name="Bu F."/>
            <person name="Rutten L."/>
            <person name="Van Zeijl A."/>
            <person name="Liu W."/>
            <person name="Santuari L."/>
            <person name="Cao Q."/>
            <person name="Sharma T."/>
            <person name="Shen D."/>
            <person name="Roswanjaya Y."/>
            <person name="Wardhani T."/>
            <person name="Kalhor M.S."/>
            <person name="Jansen J."/>
            <person name="Van den Hoogen J."/>
            <person name="Gungor B."/>
            <person name="Hartog M."/>
            <person name="Hontelez J."/>
            <person name="Verver J."/>
            <person name="Yang W.-C."/>
            <person name="Schijlen E."/>
            <person name="Repin R."/>
            <person name="Schilthuizen M."/>
            <person name="Schranz E."/>
            <person name="Heidstra R."/>
            <person name="Miyata K."/>
            <person name="Fedorova E."/>
            <person name="Kohlen W."/>
            <person name="Bisseling T."/>
            <person name="Smit S."/>
            <person name="Geurts R."/>
        </authorList>
    </citation>
    <scope>NUCLEOTIDE SEQUENCE [LARGE SCALE GENOMIC DNA]</scope>
    <source>
        <strain evidence="7">cv. RG33-2</strain>
    </source>
</reference>
<keyword evidence="4" id="KW-0378">Hydrolase</keyword>
<dbReference type="GO" id="GO:0030145">
    <property type="term" value="F:manganese ion binding"/>
    <property type="evidence" value="ECO:0007669"/>
    <property type="project" value="InterPro"/>
</dbReference>
<evidence type="ECO:0000313" key="6">
    <source>
        <dbReference type="EMBL" id="PON85134.1"/>
    </source>
</evidence>
<evidence type="ECO:0000313" key="7">
    <source>
        <dbReference type="Proteomes" id="UP000237000"/>
    </source>
</evidence>
<keyword evidence="7" id="KW-1185">Reference proteome</keyword>
<sequence>MPTPTARISTLRNLSSPISKGLLLISPLILLSSDDLAKEVLTASEASGEKLWRLPLEDSYWESVKSGIADMFNTGSRQGGAITITAALFLKQTYW</sequence>
<dbReference type="InterPro" id="IPR011356">
    <property type="entry name" value="Leucine_aapep/pepB"/>
</dbReference>
<dbReference type="Pfam" id="PF00883">
    <property type="entry name" value="Peptidase_M17"/>
    <property type="match status" value="1"/>
</dbReference>
<dbReference type="OrthoDB" id="412814at2759"/>
<keyword evidence="3" id="KW-0645">Protease</keyword>
<dbReference type="Proteomes" id="UP000237000">
    <property type="component" value="Unassembled WGS sequence"/>
</dbReference>
<accession>A0A2P5EI05</accession>
<dbReference type="GO" id="GO:0070006">
    <property type="term" value="F:metalloaminopeptidase activity"/>
    <property type="evidence" value="ECO:0007669"/>
    <property type="project" value="InterPro"/>
</dbReference>
<evidence type="ECO:0000256" key="4">
    <source>
        <dbReference type="ARBA" id="ARBA00022801"/>
    </source>
</evidence>
<evidence type="ECO:0000256" key="2">
    <source>
        <dbReference type="ARBA" id="ARBA00022438"/>
    </source>
</evidence>
<feature type="domain" description="Cytosol aminopeptidase" evidence="5">
    <location>
        <begin position="31"/>
        <end position="93"/>
    </location>
</feature>
<keyword evidence="2 6" id="KW-0031">Aminopeptidase</keyword>
<dbReference type="EMBL" id="JXTC01000152">
    <property type="protein sequence ID" value="PON85134.1"/>
    <property type="molecule type" value="Genomic_DNA"/>
</dbReference>
<dbReference type="STRING" id="63057.A0A2P5EI05"/>
<dbReference type="GO" id="GO:0006508">
    <property type="term" value="P:proteolysis"/>
    <property type="evidence" value="ECO:0007669"/>
    <property type="project" value="UniProtKB-KW"/>
</dbReference>
<proteinExistence type="inferred from homology"/>
<dbReference type="Gene3D" id="3.40.630.10">
    <property type="entry name" value="Zn peptidases"/>
    <property type="match status" value="1"/>
</dbReference>
<dbReference type="AlphaFoldDB" id="A0A2P5EI05"/>
<evidence type="ECO:0000256" key="1">
    <source>
        <dbReference type="ARBA" id="ARBA00009528"/>
    </source>
</evidence>
<comment type="similarity">
    <text evidence="1">Belongs to the peptidase M17 family.</text>
</comment>
<dbReference type="PANTHER" id="PTHR11963:SF23">
    <property type="entry name" value="CYTOSOL AMINOPEPTIDASE"/>
    <property type="match status" value="1"/>
</dbReference>
<dbReference type="GO" id="GO:0005737">
    <property type="term" value="C:cytoplasm"/>
    <property type="evidence" value="ECO:0007669"/>
    <property type="project" value="InterPro"/>
</dbReference>
<name>A0A2P5EI05_TREOI</name>
<organism evidence="6 7">
    <name type="scientific">Trema orientale</name>
    <name type="common">Charcoal tree</name>
    <name type="synonym">Celtis orientalis</name>
    <dbReference type="NCBI Taxonomy" id="63057"/>
    <lineage>
        <taxon>Eukaryota</taxon>
        <taxon>Viridiplantae</taxon>
        <taxon>Streptophyta</taxon>
        <taxon>Embryophyta</taxon>
        <taxon>Tracheophyta</taxon>
        <taxon>Spermatophyta</taxon>
        <taxon>Magnoliopsida</taxon>
        <taxon>eudicotyledons</taxon>
        <taxon>Gunneridae</taxon>
        <taxon>Pentapetalae</taxon>
        <taxon>rosids</taxon>
        <taxon>fabids</taxon>
        <taxon>Rosales</taxon>
        <taxon>Cannabaceae</taxon>
        <taxon>Trema</taxon>
    </lineage>
</organism>